<evidence type="ECO:0000259" key="1">
    <source>
        <dbReference type="SMART" id="SM00343"/>
    </source>
</evidence>
<dbReference type="InterPro" id="IPR042509">
    <property type="entry name" value="ZCCHC3"/>
</dbReference>
<dbReference type="SUPFAM" id="SSF57756">
    <property type="entry name" value="Retrovirus zinc finger-like domains"/>
    <property type="match status" value="1"/>
</dbReference>
<dbReference type="InParanoid" id="A0A667XJR9"/>
<dbReference type="AlphaFoldDB" id="A0A667XJR9"/>
<evidence type="ECO:0000313" key="3">
    <source>
        <dbReference type="Proteomes" id="UP000472263"/>
    </source>
</evidence>
<sequence>MRPVSDLKISECMLKTDGDSGKLCHLPSTIQLGPVRGHVFYAGQPKTCRKCGSTSHLAAECNATFCRNCQRVDHYTKDCDQPMRCNLCGSNTHTFRGCPKSYANRTRQVGGTYSFYRNVPLPSKIITNCMKTDGHMDSQCGRGTIRTEPLAWQSYSIANSFASRRLRGS</sequence>
<dbReference type="PANTHER" id="PTHR22639">
    <property type="entry name" value="GAG-RELATED PROTEIN"/>
    <property type="match status" value="1"/>
</dbReference>
<dbReference type="InterPro" id="IPR036875">
    <property type="entry name" value="Znf_CCHC_sf"/>
</dbReference>
<dbReference type="GO" id="GO:0008270">
    <property type="term" value="F:zinc ion binding"/>
    <property type="evidence" value="ECO:0007669"/>
    <property type="project" value="InterPro"/>
</dbReference>
<organism evidence="2 3">
    <name type="scientific">Myripristis murdjan</name>
    <name type="common">pinecone soldierfish</name>
    <dbReference type="NCBI Taxonomy" id="586833"/>
    <lineage>
        <taxon>Eukaryota</taxon>
        <taxon>Metazoa</taxon>
        <taxon>Chordata</taxon>
        <taxon>Craniata</taxon>
        <taxon>Vertebrata</taxon>
        <taxon>Euteleostomi</taxon>
        <taxon>Actinopterygii</taxon>
        <taxon>Neopterygii</taxon>
        <taxon>Teleostei</taxon>
        <taxon>Neoteleostei</taxon>
        <taxon>Acanthomorphata</taxon>
        <taxon>Holocentriformes</taxon>
        <taxon>Holocentridae</taxon>
        <taxon>Myripristis</taxon>
    </lineage>
</organism>
<dbReference type="GO" id="GO:0003723">
    <property type="term" value="F:RNA binding"/>
    <property type="evidence" value="ECO:0007669"/>
    <property type="project" value="InterPro"/>
</dbReference>
<dbReference type="SMART" id="SM00343">
    <property type="entry name" value="ZnF_C2HC"/>
    <property type="match status" value="3"/>
</dbReference>
<evidence type="ECO:0000313" key="2">
    <source>
        <dbReference type="Ensembl" id="ENSMMDP00005009281.1"/>
    </source>
</evidence>
<dbReference type="Ensembl" id="ENSMMDT00005009568.1">
    <property type="protein sequence ID" value="ENSMMDP00005009281.1"/>
    <property type="gene ID" value="ENSMMDG00005005092.1"/>
</dbReference>
<reference evidence="2" key="1">
    <citation type="submission" date="2019-06" db="EMBL/GenBank/DDBJ databases">
        <authorList>
            <consortium name="Wellcome Sanger Institute Data Sharing"/>
        </authorList>
    </citation>
    <scope>NUCLEOTIDE SEQUENCE [LARGE SCALE GENOMIC DNA]</scope>
</reference>
<dbReference type="GO" id="GO:0003690">
    <property type="term" value="F:double-stranded DNA binding"/>
    <property type="evidence" value="ECO:0007669"/>
    <property type="project" value="InterPro"/>
</dbReference>
<dbReference type="PANTHER" id="PTHR22639:SF3">
    <property type="entry name" value="ZINC FINGER CCHC DOMAIN-CONTAINING PROTEIN 3"/>
    <property type="match status" value="1"/>
</dbReference>
<feature type="domain" description="CCHC-type" evidence="1">
    <location>
        <begin position="65"/>
        <end position="81"/>
    </location>
</feature>
<dbReference type="Pfam" id="PF00098">
    <property type="entry name" value="zf-CCHC"/>
    <property type="match status" value="1"/>
</dbReference>
<feature type="domain" description="CCHC-type" evidence="1">
    <location>
        <begin position="47"/>
        <end position="63"/>
    </location>
</feature>
<reference evidence="2" key="2">
    <citation type="submission" date="2025-08" db="UniProtKB">
        <authorList>
            <consortium name="Ensembl"/>
        </authorList>
    </citation>
    <scope>IDENTIFICATION</scope>
</reference>
<dbReference type="GO" id="GO:0002218">
    <property type="term" value="P:activation of innate immune response"/>
    <property type="evidence" value="ECO:0007669"/>
    <property type="project" value="InterPro"/>
</dbReference>
<dbReference type="Gene3D" id="4.10.60.10">
    <property type="entry name" value="Zinc finger, CCHC-type"/>
    <property type="match status" value="1"/>
</dbReference>
<keyword evidence="3" id="KW-1185">Reference proteome</keyword>
<reference evidence="2" key="3">
    <citation type="submission" date="2025-09" db="UniProtKB">
        <authorList>
            <consortium name="Ensembl"/>
        </authorList>
    </citation>
    <scope>IDENTIFICATION</scope>
</reference>
<dbReference type="Proteomes" id="UP000472263">
    <property type="component" value="Chromosome 20"/>
</dbReference>
<dbReference type="InterPro" id="IPR001878">
    <property type="entry name" value="Znf_CCHC"/>
</dbReference>
<feature type="domain" description="CCHC-type" evidence="1">
    <location>
        <begin position="84"/>
        <end position="100"/>
    </location>
</feature>
<dbReference type="GeneTree" id="ENSGT00530000063983"/>
<name>A0A667XJR9_9TELE</name>
<protein>
    <recommendedName>
        <fullName evidence="1">CCHC-type domain-containing protein</fullName>
    </recommendedName>
</protein>
<proteinExistence type="predicted"/>
<accession>A0A667XJR9</accession>